<evidence type="ECO:0000313" key="1">
    <source>
        <dbReference type="EMBL" id="KAI4470561.1"/>
    </source>
</evidence>
<comment type="caution">
    <text evidence="1">The sequence shown here is derived from an EMBL/GenBank/DDBJ whole genome shotgun (WGS) entry which is preliminary data.</text>
</comment>
<accession>A0ACB9TUU9</accession>
<organism evidence="1 2">
    <name type="scientific">Holotrichia oblita</name>
    <name type="common">Chafer beetle</name>
    <dbReference type="NCBI Taxonomy" id="644536"/>
    <lineage>
        <taxon>Eukaryota</taxon>
        <taxon>Metazoa</taxon>
        <taxon>Ecdysozoa</taxon>
        <taxon>Arthropoda</taxon>
        <taxon>Hexapoda</taxon>
        <taxon>Insecta</taxon>
        <taxon>Pterygota</taxon>
        <taxon>Neoptera</taxon>
        <taxon>Endopterygota</taxon>
        <taxon>Coleoptera</taxon>
        <taxon>Polyphaga</taxon>
        <taxon>Scarabaeiformia</taxon>
        <taxon>Scarabaeidae</taxon>
        <taxon>Melolonthinae</taxon>
        <taxon>Holotrichia</taxon>
    </lineage>
</organism>
<evidence type="ECO:0000313" key="2">
    <source>
        <dbReference type="Proteomes" id="UP001056778"/>
    </source>
</evidence>
<gene>
    <name evidence="1" type="ORF">MML48_1g02349</name>
</gene>
<sequence length="877" mass="94310">MASAKFLEEALSTDVDESAVTALVGTLENQLGTSTSAASNQSSAPAVINQNHINSGISNGGTVSSQKHGTIANGESVNVVTTADGNKILANNSLTGTIITGAAAQVAAEAIQNTGTVSTNFINQVQTTLGDNNKSNEGVKIVYTQAMTSTGTLLTNRVTFPAQNVPNGTIGLTPLTTQTMLQTSNVQTIQAKQPTLVIKTSGAPGSAPGLVTVPMNVTATVPQVNNVGSPTTQSPNILPNLQVINVRPGVPAQPQKGQPARVVLSAPQLVGARQGAPQLTLQSLHGLQPGQQGHLLLKTENGQYQLLRVGPAPAPANLVSTQTGSGQPVTLRMQTVPSTTAVATTNVSSGTHTQTSGTPTVTSAPGQKPANDNTKEKCRKFLANLLELSSREPKTVERSVRTLIQDLIDMRVEPEDFCDRLERLLNASPQPCLIGFLKKSLPLLRHSLATKELSIDGIRPPPANVVFSIASGAPTVQTQVRPGIAATQVRLVQPGTTVVRSGQVLHQRLVTPIRQPVQQTRMVTTIRQPNATQPVIVSNSQPPALHPVFPNNQVRPGVNVARQPIVRTVTPGQIRQPVTIRTGAPVTVKPGVTNAKMQGVKPVVPSAVSKITTKEKEKKSFSLAYTGDDDINDVAAMGGVNLVEETQRILGSTDYVGTQIRSCKEEYFLNMTNLQNRIRHIMAKHGLDEPNSDVAAAVSHAAQERVKNLIEKLAIITEHRLEMIKTDPRYEVSNDVKVFDRNFSFSFLVLGQLKFLEDLDRAERKRHEELEREMLLKAAKSRSKSEDPEQAKLKAKAKEMQRVEMEELRQREANATALQAIGPRKKPRLDGEVTAGSSQIGSSNLSGNRSQLPLRQRMKKVTLRDLQFLFETEKDLT</sequence>
<protein>
    <submittedName>
        <fullName evidence="1">Transcription initiation factor tfiid subunit 4</fullName>
    </submittedName>
</protein>
<dbReference type="EMBL" id="CM043015">
    <property type="protein sequence ID" value="KAI4470561.1"/>
    <property type="molecule type" value="Genomic_DNA"/>
</dbReference>
<name>A0ACB9TUU9_HOLOL</name>
<keyword evidence="2" id="KW-1185">Reference proteome</keyword>
<reference evidence="1" key="1">
    <citation type="submission" date="2022-04" db="EMBL/GenBank/DDBJ databases">
        <title>Chromosome-scale genome assembly of Holotrichia oblita Faldermann.</title>
        <authorList>
            <person name="Rongchong L."/>
        </authorList>
    </citation>
    <scope>NUCLEOTIDE SEQUENCE</scope>
    <source>
        <strain evidence="1">81SQS9</strain>
    </source>
</reference>
<proteinExistence type="predicted"/>
<dbReference type="Proteomes" id="UP001056778">
    <property type="component" value="Chromosome 1"/>
</dbReference>